<dbReference type="Pfam" id="PF04082">
    <property type="entry name" value="Fungal_trans"/>
    <property type="match status" value="1"/>
</dbReference>
<proteinExistence type="predicted"/>
<evidence type="ECO:0000256" key="1">
    <source>
        <dbReference type="ARBA" id="ARBA00004123"/>
    </source>
</evidence>
<dbReference type="InterPro" id="IPR052202">
    <property type="entry name" value="Yeast_MetPath_Reg"/>
</dbReference>
<dbReference type="EMBL" id="CABFNP030001192">
    <property type="protein sequence ID" value="CAI6091681.1"/>
    <property type="molecule type" value="Genomic_DNA"/>
</dbReference>
<keyword evidence="11" id="KW-1185">Reference proteome</keyword>
<keyword evidence="7" id="KW-0539">Nucleus</keyword>
<keyword evidence="8" id="KW-0472">Membrane</keyword>
<evidence type="ECO:0000256" key="5">
    <source>
        <dbReference type="ARBA" id="ARBA00023125"/>
    </source>
</evidence>
<evidence type="ECO:0000256" key="8">
    <source>
        <dbReference type="SAM" id="Phobius"/>
    </source>
</evidence>
<dbReference type="GO" id="GO:0008270">
    <property type="term" value="F:zinc ion binding"/>
    <property type="evidence" value="ECO:0007669"/>
    <property type="project" value="InterPro"/>
</dbReference>
<dbReference type="GO" id="GO:0045944">
    <property type="term" value="P:positive regulation of transcription by RNA polymerase II"/>
    <property type="evidence" value="ECO:0007669"/>
    <property type="project" value="TreeGrafter"/>
</dbReference>
<dbReference type="GO" id="GO:0043565">
    <property type="term" value="F:sequence-specific DNA binding"/>
    <property type="evidence" value="ECO:0007669"/>
    <property type="project" value="TreeGrafter"/>
</dbReference>
<evidence type="ECO:0000256" key="7">
    <source>
        <dbReference type="ARBA" id="ARBA00023242"/>
    </source>
</evidence>
<evidence type="ECO:0000313" key="10">
    <source>
        <dbReference type="EMBL" id="CAI6091681.1"/>
    </source>
</evidence>
<accession>A0AA35Q2K9</accession>
<reference evidence="10" key="1">
    <citation type="submission" date="2023-01" db="EMBL/GenBank/DDBJ databases">
        <authorList>
            <person name="Piombo E."/>
        </authorList>
    </citation>
    <scope>NUCLEOTIDE SEQUENCE</scope>
</reference>
<keyword evidence="3" id="KW-0862">Zinc</keyword>
<keyword evidence="6" id="KW-0804">Transcription</keyword>
<dbReference type="GO" id="GO:0005634">
    <property type="term" value="C:nucleus"/>
    <property type="evidence" value="ECO:0007669"/>
    <property type="project" value="UniProtKB-SubCell"/>
</dbReference>
<keyword evidence="4" id="KW-0805">Transcription regulation</keyword>
<dbReference type="AlphaFoldDB" id="A0AA35Q2K9"/>
<sequence length="411" mass="47456">MRSPARWKNNYARDDYITAIKKECSLGQITAVGQVQNLLLVFVFAILHDVGVTSAWKIIRQAMRICVRYSFHSWRAADDNVLREQLRRKIFWSVYISDRHCSQNFGRPAALSEEDITIDLPINQDDEKLGAGTVDPSCQYTEATNLIRHVLLRQLGTKARIAFSPLAQQSESLQYQIETTKIWNDNSKPVKPYPLNAYETKEYLDINFHRERMNFLSNLVLPSGTEKNPACAKTHVEHLWQYTLPSHQMLLAYRKQSDDGFLIPNWTYVQVALKRGFGILYCALTIQDSRRQRDQSTGLLHSELDTVVQALRFCGESLAHITTQWQTVKRHAAAFMQMSESVLELIATPRAIQGSRAGKTLETTMIWKRYNGIWQPSSQLWTCFILRVRPLQMRNGLICLILFQEWIMSLV</sequence>
<keyword evidence="8" id="KW-1133">Transmembrane helix</keyword>
<keyword evidence="2" id="KW-0479">Metal-binding</keyword>
<comment type="subcellular location">
    <subcellularLocation>
        <location evidence="1">Nucleus</location>
    </subcellularLocation>
</comment>
<evidence type="ECO:0000256" key="3">
    <source>
        <dbReference type="ARBA" id="ARBA00022833"/>
    </source>
</evidence>
<feature type="domain" description="Xylanolytic transcriptional activator regulatory" evidence="9">
    <location>
        <begin position="55"/>
        <end position="127"/>
    </location>
</feature>
<keyword evidence="8" id="KW-0812">Transmembrane</keyword>
<dbReference type="PANTHER" id="PTHR47782:SF12">
    <property type="entry name" value="ZN(II)2CYS6 TRANSCRIPTION FACTOR (EUROFUNG)"/>
    <property type="match status" value="1"/>
</dbReference>
<organism evidence="10 11">
    <name type="scientific">Clonostachys chloroleuca</name>
    <dbReference type="NCBI Taxonomy" id="1926264"/>
    <lineage>
        <taxon>Eukaryota</taxon>
        <taxon>Fungi</taxon>
        <taxon>Dikarya</taxon>
        <taxon>Ascomycota</taxon>
        <taxon>Pezizomycotina</taxon>
        <taxon>Sordariomycetes</taxon>
        <taxon>Hypocreomycetidae</taxon>
        <taxon>Hypocreales</taxon>
        <taxon>Bionectriaceae</taxon>
        <taxon>Clonostachys</taxon>
    </lineage>
</organism>
<evidence type="ECO:0000313" key="11">
    <source>
        <dbReference type="Proteomes" id="UP001160390"/>
    </source>
</evidence>
<dbReference type="GO" id="GO:0000981">
    <property type="term" value="F:DNA-binding transcription factor activity, RNA polymerase II-specific"/>
    <property type="evidence" value="ECO:0007669"/>
    <property type="project" value="TreeGrafter"/>
</dbReference>
<dbReference type="PANTHER" id="PTHR47782">
    <property type="entry name" value="ZN(II)2CYS6 TRANSCRIPTION FACTOR (EUROFUNG)-RELATED"/>
    <property type="match status" value="1"/>
</dbReference>
<comment type="caution">
    <text evidence="10">The sequence shown here is derived from an EMBL/GenBank/DDBJ whole genome shotgun (WGS) entry which is preliminary data.</text>
</comment>
<feature type="transmembrane region" description="Helical" evidence="8">
    <location>
        <begin position="38"/>
        <end position="59"/>
    </location>
</feature>
<dbReference type="Proteomes" id="UP001160390">
    <property type="component" value="Unassembled WGS sequence"/>
</dbReference>
<gene>
    <name evidence="10" type="ORF">CCHLO57077_00018093</name>
</gene>
<dbReference type="InterPro" id="IPR007219">
    <property type="entry name" value="XnlR_reg_dom"/>
</dbReference>
<evidence type="ECO:0000256" key="4">
    <source>
        <dbReference type="ARBA" id="ARBA00023015"/>
    </source>
</evidence>
<evidence type="ECO:0000259" key="9">
    <source>
        <dbReference type="SMART" id="SM00906"/>
    </source>
</evidence>
<evidence type="ECO:0000256" key="2">
    <source>
        <dbReference type="ARBA" id="ARBA00022723"/>
    </source>
</evidence>
<evidence type="ECO:0000256" key="6">
    <source>
        <dbReference type="ARBA" id="ARBA00023163"/>
    </source>
</evidence>
<name>A0AA35Q2K9_9HYPO</name>
<dbReference type="SMART" id="SM00906">
    <property type="entry name" value="Fungal_trans"/>
    <property type="match status" value="1"/>
</dbReference>
<dbReference type="GO" id="GO:0006351">
    <property type="term" value="P:DNA-templated transcription"/>
    <property type="evidence" value="ECO:0007669"/>
    <property type="project" value="InterPro"/>
</dbReference>
<protein>
    <recommendedName>
        <fullName evidence="9">Xylanolytic transcriptional activator regulatory domain-containing protein</fullName>
    </recommendedName>
</protein>
<dbReference type="CDD" id="cd12148">
    <property type="entry name" value="fungal_TF_MHR"/>
    <property type="match status" value="1"/>
</dbReference>
<keyword evidence="5" id="KW-0238">DNA-binding</keyword>